<name>A0A5E4QHN6_9NEOP</name>
<proteinExistence type="predicted"/>
<dbReference type="PANTHER" id="PTHR12269:SF1">
    <property type="entry name" value="EUKARYOTIC TRANSLATION INITIATION FACTOR 4E TRANSPORTER"/>
    <property type="match status" value="1"/>
</dbReference>
<evidence type="ECO:0000256" key="3">
    <source>
        <dbReference type="SAM" id="MobiDB-lite"/>
    </source>
</evidence>
<feature type="compositionally biased region" description="Basic and acidic residues" evidence="3">
    <location>
        <begin position="68"/>
        <end position="92"/>
    </location>
</feature>
<gene>
    <name evidence="4" type="ORF">LSINAPIS_LOCUS9002</name>
</gene>
<feature type="region of interest" description="Disordered" evidence="3">
    <location>
        <begin position="408"/>
        <end position="429"/>
    </location>
</feature>
<feature type="compositionally biased region" description="Basic residues" evidence="3">
    <location>
        <begin position="19"/>
        <end position="29"/>
    </location>
</feature>
<feature type="compositionally biased region" description="Polar residues" evidence="3">
    <location>
        <begin position="131"/>
        <end position="147"/>
    </location>
</feature>
<dbReference type="Proteomes" id="UP000324832">
    <property type="component" value="Unassembled WGS sequence"/>
</dbReference>
<feature type="compositionally biased region" description="Basic and acidic residues" evidence="3">
    <location>
        <begin position="255"/>
        <end position="279"/>
    </location>
</feature>
<feature type="region of interest" description="Disordered" evidence="3">
    <location>
        <begin position="1"/>
        <end position="314"/>
    </location>
</feature>
<dbReference type="InterPro" id="IPR018862">
    <property type="entry name" value="eIF4E-T"/>
</dbReference>
<dbReference type="PANTHER" id="PTHR12269">
    <property type="entry name" value="EUKARYOTIC TRANSLATION INITIATION FACTOR 4E TRANSPORTER"/>
    <property type="match status" value="1"/>
</dbReference>
<comment type="subcellular location">
    <subcellularLocation>
        <location evidence="1">Cytoplasm</location>
    </subcellularLocation>
</comment>
<evidence type="ECO:0000256" key="2">
    <source>
        <dbReference type="ARBA" id="ARBA00022490"/>
    </source>
</evidence>
<evidence type="ECO:0000313" key="5">
    <source>
        <dbReference type="Proteomes" id="UP000324832"/>
    </source>
</evidence>
<evidence type="ECO:0000256" key="1">
    <source>
        <dbReference type="ARBA" id="ARBA00004496"/>
    </source>
</evidence>
<feature type="compositionally biased region" description="Basic and acidic residues" evidence="3">
    <location>
        <begin position="205"/>
        <end position="227"/>
    </location>
</feature>
<dbReference type="EMBL" id="FZQP02003333">
    <property type="protein sequence ID" value="VVC97800.1"/>
    <property type="molecule type" value="Genomic_DNA"/>
</dbReference>
<feature type="compositionally biased region" description="Basic and acidic residues" evidence="3">
    <location>
        <begin position="169"/>
        <end position="198"/>
    </location>
</feature>
<dbReference type="Pfam" id="PF10477">
    <property type="entry name" value="EIF4E-T"/>
    <property type="match status" value="1"/>
</dbReference>
<dbReference type="GO" id="GO:0036464">
    <property type="term" value="C:cytoplasmic ribonucleoprotein granule"/>
    <property type="evidence" value="ECO:0007669"/>
    <property type="project" value="UniProtKB-ARBA"/>
</dbReference>
<dbReference type="GO" id="GO:0005634">
    <property type="term" value="C:nucleus"/>
    <property type="evidence" value="ECO:0007669"/>
    <property type="project" value="TreeGrafter"/>
</dbReference>
<reference evidence="4 5" key="1">
    <citation type="submission" date="2017-07" db="EMBL/GenBank/DDBJ databases">
        <authorList>
            <person name="Talla V."/>
            <person name="Backstrom N."/>
        </authorList>
    </citation>
    <scope>NUCLEOTIDE SEQUENCE [LARGE SCALE GENOMIC DNA]</scope>
</reference>
<evidence type="ECO:0000313" key="4">
    <source>
        <dbReference type="EMBL" id="VVC97800.1"/>
    </source>
</evidence>
<sequence>MWKVPARLPPRVRAGPPSKRVKRVTKRMVCRGEVTPRYSPVLKKNPDSPTEEDNGSKGEGSGNNKAGFGRDRDRERERRSADPRERVRKESETGSGIVLSPQRRSFTSGCGGPGSVAQPPPQLTRTRPESPLSTATPQIQKTEQDAASGSWEDSEFRQADNIYRPPGALRDRDRDRDSERDRDDRRTNSDRFERRSFNRDSFSSDIKRERDDRFNNEKNRDREDNRRSGGRYSHRRYDKEDEPEWFSGGPTSKLETIELRGFDEPIKEKLKGKDNEWKGESQSPVPQPVENNTDETQDKDSRVELNNKNVLGGSDEPEFNLDEFLEFDSIPVELTSEESKFSRWFHRDNLDNSTQVETPNVNHGMNMAGISMNNGIIGHMGMNSGIGVNSGIGLNSGIGVNSAWRSWKRDSGRSRPRSPTEIYLHLKDS</sequence>
<keyword evidence="5" id="KW-1185">Reference proteome</keyword>
<dbReference type="GO" id="GO:0003729">
    <property type="term" value="F:mRNA binding"/>
    <property type="evidence" value="ECO:0007669"/>
    <property type="project" value="TreeGrafter"/>
</dbReference>
<organism evidence="4 5">
    <name type="scientific">Leptidea sinapis</name>
    <dbReference type="NCBI Taxonomy" id="189913"/>
    <lineage>
        <taxon>Eukaryota</taxon>
        <taxon>Metazoa</taxon>
        <taxon>Ecdysozoa</taxon>
        <taxon>Arthropoda</taxon>
        <taxon>Hexapoda</taxon>
        <taxon>Insecta</taxon>
        <taxon>Pterygota</taxon>
        <taxon>Neoptera</taxon>
        <taxon>Endopterygota</taxon>
        <taxon>Lepidoptera</taxon>
        <taxon>Glossata</taxon>
        <taxon>Ditrysia</taxon>
        <taxon>Papilionoidea</taxon>
        <taxon>Pieridae</taxon>
        <taxon>Dismorphiinae</taxon>
        <taxon>Leptidea</taxon>
    </lineage>
</organism>
<dbReference type="GO" id="GO:0017148">
    <property type="term" value="P:negative regulation of translation"/>
    <property type="evidence" value="ECO:0007669"/>
    <property type="project" value="TreeGrafter"/>
</dbReference>
<dbReference type="AlphaFoldDB" id="A0A5E4QHN6"/>
<accession>A0A5E4QHN6</accession>
<feature type="compositionally biased region" description="Basic and acidic residues" evidence="3">
    <location>
        <begin position="296"/>
        <end position="305"/>
    </location>
</feature>
<keyword evidence="2" id="KW-0963">Cytoplasm</keyword>
<protein>
    <submittedName>
        <fullName evidence="4">Uncharacterized protein</fullName>
    </submittedName>
</protein>